<dbReference type="PANTHER" id="PTHR34987">
    <property type="entry name" value="C, PUTATIVE (AFU_ORTHOLOGUE AFUA_3G02880)-RELATED"/>
    <property type="match status" value="1"/>
</dbReference>
<protein>
    <recommendedName>
        <fullName evidence="5">Alpha-L-rhamnosidase</fullName>
    </recommendedName>
</protein>
<dbReference type="SUPFAM" id="SSF49785">
    <property type="entry name" value="Galactose-binding domain-like"/>
    <property type="match status" value="1"/>
</dbReference>
<sequence length="942" mass="105919">MNKNYIQNTAKPAAAQAIWYDESGQGRNLYARFRLTLDLPEKPSQALLHLFADTTYQLSVNGEYVQSGSVRFDPRHPVYDTHDLGELLTAGRNVIAIQVNYVGHKTFITMLSQAGFTAWGEVTLASGERMELTTGVADWKAAAVPAYRYAAKSSLFLKAADHYDQRLDEIGWSGREFDDSSWQRGVVLANQAAWGEPEARNIPFMSGELVQAEKVLHLLPLEQREQIHAFSVPMPHVNEIHMPDQTSRFLTVKTWIYAPAAMDVTLGLFYQNTWMNGEPIAKGLYADDMSMRLNHRVSLREGWNEYFAKNDSLQDMFHHYLALPNNRGLVVSAERNAESHVSFRRSPVVTEELFQSALNGKVLPYTADDQLDAIGGWIDVTADEQGESPTMSTGWESFGHAFESVTVEEISDREFKLADYPEGFSLLLDLGLTRLVQPRIVLEGAGGAAVDLTYGEHLNADGKHLRHYHWYGLGDRAYADERQTVLDWRLTQPRGFRYVQLTVRGPKQDVKLKALELRSASYPVETKGSFRCSDPLLEQIWEMGVRTEAVNMEDAYTDCVTRERGQYIRDTIIQYHNNLAVFGDHALMRRSLQLMGQSPDATGKFRAVYPNTGDYTISDFALNALEGFWAYYAQTGDASIIETYWGAMQHNLAWFHELADEREDMLLDAEWDVKRGIEAHYGGFHGDLAIVKGYMDIIGIHCVFSCTYLIALRSAAKLAEAIGKEAELAALNRRIAIVERSIRETFWNEELGCYSDNDKHSTHSAHASLFAARAGVLAPEQLEPVCRHVARELKSLFVNGYGPEDGVKVSPSFSFYIFEGLYAIGLTETAETMMRQGWGWFLQKGLKQTPEYYDLGQSLCHAWSSCPTYFMSRHVLGVQLPEIGRHPNEVVIDVQAAGVTSAEGAVPHALGLIEVKWHLGDDGKRVFDYVRVPAGLTARIVK</sequence>
<dbReference type="InterPro" id="IPR013737">
    <property type="entry name" value="Bac_rhamnosid_N"/>
</dbReference>
<keyword evidence="4" id="KW-1185">Reference proteome</keyword>
<dbReference type="SUPFAM" id="SSF48208">
    <property type="entry name" value="Six-hairpin glycosidases"/>
    <property type="match status" value="1"/>
</dbReference>
<proteinExistence type="predicted"/>
<dbReference type="GO" id="GO:0005975">
    <property type="term" value="P:carbohydrate metabolic process"/>
    <property type="evidence" value="ECO:0007669"/>
    <property type="project" value="InterPro"/>
</dbReference>
<dbReference type="Gene3D" id="1.50.10.10">
    <property type="match status" value="1"/>
</dbReference>
<reference evidence="4" key="1">
    <citation type="submission" date="2018-12" db="EMBL/GenBank/DDBJ databases">
        <title>Genome sequence of Peanibacillus sp.</title>
        <authorList>
            <person name="Subramani G."/>
            <person name="Srinivasan S."/>
            <person name="Kim M.K."/>
        </authorList>
    </citation>
    <scope>NUCLEOTIDE SEQUENCE [LARGE SCALE GENOMIC DNA]</scope>
    <source>
        <strain evidence="4">18JY67-1</strain>
    </source>
</reference>
<dbReference type="Gene3D" id="2.60.120.260">
    <property type="entry name" value="Galactose-binding domain-like"/>
    <property type="match status" value="3"/>
</dbReference>
<dbReference type="KEGG" id="palb:EJC50_00110"/>
<dbReference type="EMBL" id="CP034437">
    <property type="protein sequence ID" value="AZN38253.1"/>
    <property type="molecule type" value="Genomic_DNA"/>
</dbReference>
<evidence type="ECO:0000313" key="3">
    <source>
        <dbReference type="EMBL" id="AZN38253.1"/>
    </source>
</evidence>
<dbReference type="Pfam" id="PF08531">
    <property type="entry name" value="Bac_rhamnosid_N"/>
    <property type="match status" value="1"/>
</dbReference>
<dbReference type="PANTHER" id="PTHR34987:SF2">
    <property type="entry name" value="B, PUTATIVE (AFU_ORTHOLOGUE AFUA_7G05040)-RELATED"/>
    <property type="match status" value="1"/>
</dbReference>
<organism evidence="3 4">
    <name type="scientific">Paenibacillus albus</name>
    <dbReference type="NCBI Taxonomy" id="2495582"/>
    <lineage>
        <taxon>Bacteria</taxon>
        <taxon>Bacillati</taxon>
        <taxon>Bacillota</taxon>
        <taxon>Bacilli</taxon>
        <taxon>Bacillales</taxon>
        <taxon>Paenibacillaceae</taxon>
        <taxon>Paenibacillus</taxon>
    </lineage>
</organism>
<dbReference type="Gene3D" id="2.60.420.10">
    <property type="entry name" value="Maltose phosphorylase, domain 3"/>
    <property type="match status" value="1"/>
</dbReference>
<dbReference type="InterPro" id="IPR008979">
    <property type="entry name" value="Galactose-bd-like_sf"/>
</dbReference>
<dbReference type="RefSeq" id="WP_126011219.1">
    <property type="nucleotide sequence ID" value="NZ_CP034437.1"/>
</dbReference>
<evidence type="ECO:0000313" key="4">
    <source>
        <dbReference type="Proteomes" id="UP000272528"/>
    </source>
</evidence>
<dbReference type="InterPro" id="IPR035396">
    <property type="entry name" value="Bac_rhamnosid6H"/>
</dbReference>
<evidence type="ECO:0000259" key="2">
    <source>
        <dbReference type="Pfam" id="PF17389"/>
    </source>
</evidence>
<accession>A0A3Q8X3S0</accession>
<gene>
    <name evidence="3" type="ORF">EJC50_00110</name>
</gene>
<name>A0A3Q8X3S0_9BACL</name>
<evidence type="ECO:0008006" key="5">
    <source>
        <dbReference type="Google" id="ProtNLM"/>
    </source>
</evidence>
<dbReference type="Proteomes" id="UP000272528">
    <property type="component" value="Chromosome"/>
</dbReference>
<dbReference type="AlphaFoldDB" id="A0A3Q8X3S0"/>
<dbReference type="InterPro" id="IPR008928">
    <property type="entry name" value="6-hairpin_glycosidase_sf"/>
</dbReference>
<feature type="domain" description="Alpha-L-rhamnosidase six-hairpin glycosidase" evidence="2">
    <location>
        <begin position="526"/>
        <end position="875"/>
    </location>
</feature>
<dbReference type="Pfam" id="PF17389">
    <property type="entry name" value="Bac_rhamnosid6H"/>
    <property type="match status" value="1"/>
</dbReference>
<dbReference type="OrthoDB" id="9761045at2"/>
<evidence type="ECO:0000259" key="1">
    <source>
        <dbReference type="Pfam" id="PF08531"/>
    </source>
</evidence>
<feature type="domain" description="Bacterial alpha-L-rhamnosidase N-terminal" evidence="1">
    <location>
        <begin position="42"/>
        <end position="191"/>
    </location>
</feature>
<dbReference type="InterPro" id="IPR012341">
    <property type="entry name" value="6hp_glycosidase-like_sf"/>
</dbReference>